<dbReference type="PANTHER" id="PTHR11692">
    <property type="entry name" value="BIFUNCTIONAL PURINE BIOSYNTHESIS PROTEIN PURH"/>
    <property type="match status" value="1"/>
</dbReference>
<dbReference type="PANTHER" id="PTHR11692:SF0">
    <property type="entry name" value="BIFUNCTIONAL PURINE BIOSYNTHESIS PROTEIN ATIC"/>
    <property type="match status" value="1"/>
</dbReference>
<dbReference type="InterPro" id="IPR002695">
    <property type="entry name" value="PurH-like"/>
</dbReference>
<evidence type="ECO:0000313" key="1">
    <source>
        <dbReference type="EMBL" id="BCJ68376.1"/>
    </source>
</evidence>
<gene>
    <name evidence="1" type="ORF">Prubr_53970</name>
</gene>
<dbReference type="RefSeq" id="WP_212817630.1">
    <property type="nucleotide sequence ID" value="NZ_AP023359.1"/>
</dbReference>
<reference evidence="1" key="1">
    <citation type="submission" date="2020-08" db="EMBL/GenBank/DDBJ databases">
        <title>Whole genome shotgun sequence of Polymorphospora rubra NBRC 101157.</title>
        <authorList>
            <person name="Komaki H."/>
            <person name="Tamura T."/>
        </authorList>
    </citation>
    <scope>NUCLEOTIDE SEQUENCE</scope>
    <source>
        <strain evidence="1">NBRC 101157</strain>
    </source>
</reference>
<protein>
    <submittedName>
        <fullName evidence="1">5-aminoimidazole-4-carboxamide ribonucleotide transformylase</fullName>
    </submittedName>
</protein>
<dbReference type="InterPro" id="IPR016193">
    <property type="entry name" value="Cytidine_deaminase-like"/>
</dbReference>
<dbReference type="EMBL" id="AP023359">
    <property type="protein sequence ID" value="BCJ68376.1"/>
    <property type="molecule type" value="Genomic_DNA"/>
</dbReference>
<dbReference type="Gene3D" id="3.40.140.20">
    <property type="match status" value="2"/>
</dbReference>
<dbReference type="GO" id="GO:0003937">
    <property type="term" value="F:IMP cyclohydrolase activity"/>
    <property type="evidence" value="ECO:0007669"/>
    <property type="project" value="InterPro"/>
</dbReference>
<dbReference type="GO" id="GO:0004643">
    <property type="term" value="F:phosphoribosylaminoimidazolecarboxamide formyltransferase activity"/>
    <property type="evidence" value="ECO:0007669"/>
    <property type="project" value="InterPro"/>
</dbReference>
<evidence type="ECO:0000313" key="2">
    <source>
        <dbReference type="Proteomes" id="UP000680866"/>
    </source>
</evidence>
<sequence length="366" mass="39188">MNLRYGMNPDQRPATATAIDPARPPFRFLHGDASYINVLDAAAGWQLVREAAKALGRPAAASVKHVSPAGAATAGPVDATMARTYRLDPTTTGALTTAYVRARDADPKSSYGDFIAVSEPVDAELADLLRRLVSDGIVAPGYEPGVVATLAAKKSGRFLVVEADAGFQPPPTETRDVYGLRLTQPRDDVALTRDLVADPRLPTSAVDDLLLGLIVVKHTQSNSVAYLRDGMALGIGAGQQSRVDCTRLAGTKVDTWWLRRHPIVGELADDASASVQDVVGQQIRATTLDGGPLSTVERAGWLRQLDKVAFVSDGALPFPDNVEQAARHGVRYIAEPGDSIRSTDVLAESRQRGITLIRTGIRLFRH</sequence>
<organism evidence="1 2">
    <name type="scientific">Polymorphospora rubra</name>
    <dbReference type="NCBI Taxonomy" id="338584"/>
    <lineage>
        <taxon>Bacteria</taxon>
        <taxon>Bacillati</taxon>
        <taxon>Actinomycetota</taxon>
        <taxon>Actinomycetes</taxon>
        <taxon>Micromonosporales</taxon>
        <taxon>Micromonosporaceae</taxon>
        <taxon>Polymorphospora</taxon>
    </lineage>
</organism>
<dbReference type="Proteomes" id="UP000680866">
    <property type="component" value="Chromosome"/>
</dbReference>
<dbReference type="SUPFAM" id="SSF53927">
    <property type="entry name" value="Cytidine deaminase-like"/>
    <property type="match status" value="1"/>
</dbReference>
<name>A0A810N4R2_9ACTN</name>
<dbReference type="InterPro" id="IPR024051">
    <property type="entry name" value="AICAR_Tfase_dup_dom_sf"/>
</dbReference>
<proteinExistence type="predicted"/>
<dbReference type="KEGG" id="pry:Prubr_53970"/>
<dbReference type="GO" id="GO:0005829">
    <property type="term" value="C:cytosol"/>
    <property type="evidence" value="ECO:0007669"/>
    <property type="project" value="TreeGrafter"/>
</dbReference>
<dbReference type="GO" id="GO:0006189">
    <property type="term" value="P:'de novo' IMP biosynthetic process"/>
    <property type="evidence" value="ECO:0007669"/>
    <property type="project" value="TreeGrafter"/>
</dbReference>
<dbReference type="SMART" id="SM00798">
    <property type="entry name" value="AICARFT_IMPCHas"/>
    <property type="match status" value="1"/>
</dbReference>
<keyword evidence="2" id="KW-1185">Reference proteome</keyword>
<dbReference type="Pfam" id="PF01808">
    <property type="entry name" value="AICARFT_IMPCHas"/>
    <property type="match status" value="1"/>
</dbReference>
<dbReference type="AlphaFoldDB" id="A0A810N4R2"/>
<accession>A0A810N4R2</accession>